<feature type="domain" description="GP-PDE" evidence="1">
    <location>
        <begin position="7"/>
        <end position="237"/>
    </location>
</feature>
<gene>
    <name evidence="2" type="ORF">E0H92_26495</name>
</gene>
<dbReference type="InterPro" id="IPR030395">
    <property type="entry name" value="GP_PDE_dom"/>
</dbReference>
<dbReference type="GO" id="GO:0008081">
    <property type="term" value="F:phosphoric diester hydrolase activity"/>
    <property type="evidence" value="ECO:0007669"/>
    <property type="project" value="InterPro"/>
</dbReference>
<dbReference type="PANTHER" id="PTHR46211:SF1">
    <property type="entry name" value="GLYCEROPHOSPHODIESTER PHOSPHODIESTERASE, CYTOPLASMIC"/>
    <property type="match status" value="1"/>
</dbReference>
<dbReference type="RefSeq" id="WP_131498050.1">
    <property type="nucleotide sequence ID" value="NZ_SJKC01000003.1"/>
</dbReference>
<organism evidence="2 3">
    <name type="scientific">Kribbella speibonae</name>
    <dbReference type="NCBI Taxonomy" id="1572660"/>
    <lineage>
        <taxon>Bacteria</taxon>
        <taxon>Bacillati</taxon>
        <taxon>Actinomycetota</taxon>
        <taxon>Actinomycetes</taxon>
        <taxon>Propionibacteriales</taxon>
        <taxon>Kribbellaceae</taxon>
        <taxon>Kribbella</taxon>
    </lineage>
</organism>
<dbReference type="EMBL" id="SJKC01000003">
    <property type="protein sequence ID" value="TCC36213.1"/>
    <property type="molecule type" value="Genomic_DNA"/>
</dbReference>
<dbReference type="Proteomes" id="UP000294225">
    <property type="component" value="Unassembled WGS sequence"/>
</dbReference>
<dbReference type="InterPro" id="IPR017946">
    <property type="entry name" value="PLC-like_Pdiesterase_TIM-brl"/>
</dbReference>
<protein>
    <recommendedName>
        <fullName evidence="1">GP-PDE domain-containing protein</fullName>
    </recommendedName>
</protein>
<comment type="caution">
    <text evidence="2">The sequence shown here is derived from an EMBL/GenBank/DDBJ whole genome shotgun (WGS) entry which is preliminary data.</text>
</comment>
<sequence>MTTPRTFVLAGHRGNMAAAPENTLLSFASAESVGVDEIELDVQLTRDGALVVLHDRTVERTAAISTPHLRTPIEQLTLEQVRSVDLGEGQRIPTLDEVLDSTTVLLRVEIKALAAARPLAELLSRRDARDQARCIVTSFSALSLADFVAASPGLARGVGLHVPDLDTDWRDEVNRIGASTVLMPFRVLTRDLVDQIHHDGLRVEASLIEGPADVRTILELDVDASASNSPGYARDLLKSSDEFTTRFPNFAAAGFVRR</sequence>
<name>A0A4R0IR11_9ACTN</name>
<dbReference type="GO" id="GO:0006629">
    <property type="term" value="P:lipid metabolic process"/>
    <property type="evidence" value="ECO:0007669"/>
    <property type="project" value="InterPro"/>
</dbReference>
<evidence type="ECO:0000313" key="3">
    <source>
        <dbReference type="Proteomes" id="UP000294225"/>
    </source>
</evidence>
<dbReference type="Pfam" id="PF03009">
    <property type="entry name" value="GDPD"/>
    <property type="match status" value="1"/>
</dbReference>
<dbReference type="PANTHER" id="PTHR46211">
    <property type="entry name" value="GLYCEROPHOSPHORYL DIESTER PHOSPHODIESTERASE"/>
    <property type="match status" value="1"/>
</dbReference>
<reference evidence="2 3" key="1">
    <citation type="submission" date="2019-02" db="EMBL/GenBank/DDBJ databases">
        <title>Kribbella capetownensis sp. nov. and Kribbella speibonae sp. nov., isolated from soil.</title>
        <authorList>
            <person name="Curtis S.M."/>
            <person name="Norton I."/>
            <person name="Everest G.J."/>
            <person name="Meyers P.R."/>
        </authorList>
    </citation>
    <scope>NUCLEOTIDE SEQUENCE [LARGE SCALE GENOMIC DNA]</scope>
    <source>
        <strain evidence="2 3">YM55</strain>
    </source>
</reference>
<accession>A0A4R0IR11</accession>
<evidence type="ECO:0000313" key="2">
    <source>
        <dbReference type="EMBL" id="TCC36213.1"/>
    </source>
</evidence>
<dbReference type="PROSITE" id="PS51704">
    <property type="entry name" value="GP_PDE"/>
    <property type="match status" value="1"/>
</dbReference>
<proteinExistence type="predicted"/>
<dbReference type="AlphaFoldDB" id="A0A4R0IR11"/>
<dbReference type="Gene3D" id="3.20.20.190">
    <property type="entry name" value="Phosphatidylinositol (PI) phosphodiesterase"/>
    <property type="match status" value="1"/>
</dbReference>
<dbReference type="SUPFAM" id="SSF51695">
    <property type="entry name" value="PLC-like phosphodiesterases"/>
    <property type="match status" value="1"/>
</dbReference>
<evidence type="ECO:0000259" key="1">
    <source>
        <dbReference type="PROSITE" id="PS51704"/>
    </source>
</evidence>